<dbReference type="SUPFAM" id="SSF89796">
    <property type="entry name" value="CoA-transferase family III (CaiB/BaiF)"/>
    <property type="match status" value="1"/>
</dbReference>
<dbReference type="PANTHER" id="PTHR48207:SF3">
    <property type="entry name" value="SUCCINATE--HYDROXYMETHYLGLUTARATE COA-TRANSFERASE"/>
    <property type="match status" value="1"/>
</dbReference>
<dbReference type="GO" id="GO:0008410">
    <property type="term" value="F:CoA-transferase activity"/>
    <property type="evidence" value="ECO:0007669"/>
    <property type="project" value="TreeGrafter"/>
</dbReference>
<evidence type="ECO:0000313" key="2">
    <source>
        <dbReference type="EMBL" id="VAW08990.1"/>
    </source>
</evidence>
<keyword evidence="1" id="KW-0808">Transferase</keyword>
<name>A0A3B0SWV8_9ZZZZ</name>
<organism evidence="2">
    <name type="scientific">hydrothermal vent metagenome</name>
    <dbReference type="NCBI Taxonomy" id="652676"/>
    <lineage>
        <taxon>unclassified sequences</taxon>
        <taxon>metagenomes</taxon>
        <taxon>ecological metagenomes</taxon>
    </lineage>
</organism>
<dbReference type="Pfam" id="PF02515">
    <property type="entry name" value="CoA_transf_3"/>
    <property type="match status" value="1"/>
</dbReference>
<dbReference type="InterPro" id="IPR044855">
    <property type="entry name" value="CoA-Trfase_III_dom3_sf"/>
</dbReference>
<dbReference type="AlphaFoldDB" id="A0A3B0SWV8"/>
<dbReference type="PANTHER" id="PTHR48207">
    <property type="entry name" value="SUCCINATE--HYDROXYMETHYLGLUTARATE COA-TRANSFERASE"/>
    <property type="match status" value="1"/>
</dbReference>
<proteinExistence type="predicted"/>
<dbReference type="Gene3D" id="3.30.1540.10">
    <property type="entry name" value="formyl-coa transferase, domain 3"/>
    <property type="match status" value="1"/>
</dbReference>
<dbReference type="InterPro" id="IPR050483">
    <property type="entry name" value="CoA-transferase_III_domain"/>
</dbReference>
<dbReference type="InterPro" id="IPR023606">
    <property type="entry name" value="CoA-Trfase_III_dom_1_sf"/>
</dbReference>
<reference evidence="2" key="1">
    <citation type="submission" date="2018-06" db="EMBL/GenBank/DDBJ databases">
        <authorList>
            <person name="Zhirakovskaya E."/>
        </authorList>
    </citation>
    <scope>NUCLEOTIDE SEQUENCE</scope>
</reference>
<protein>
    <submittedName>
        <fullName evidence="2">CaiB/BaiF family protein</fullName>
    </submittedName>
</protein>
<gene>
    <name evidence="2" type="ORF">MNBD_ACTINO02-3196</name>
</gene>
<dbReference type="Gene3D" id="3.40.50.10540">
    <property type="entry name" value="Crotonobetainyl-coa:carnitine coa-transferase, domain 1"/>
    <property type="match status" value="1"/>
</dbReference>
<accession>A0A3B0SWV8</accession>
<dbReference type="EMBL" id="UOEK01000513">
    <property type="protein sequence ID" value="VAW08990.1"/>
    <property type="molecule type" value="Genomic_DNA"/>
</dbReference>
<sequence>MSGALQGVTVLDLSQGAAGPTCAMYLGDMDADVLKVEPPDGEWGRRLGPPFVEGVAAAFLGMNRNKRSIVVDLKERGGSEVILRLAEHADVALESFRPGVADRLGIGYETMRARNPKLIYAAISAFGQSGPWRDRPGVDGIAQAMGGIMSVTGTPDGPPVKVGVPAADMAGGVYASQAILAALFARERTGQGQRIDVSLLDSLLAFQVVPLSMFLASGTSPQRLGSAAPYAAPNEAFKTRDGHVMVAAYTAKRWPALCGAVGRPELAIDSRFDTNDKRVRARDALREVLEPLFQTKTTAEWIACLDEVDVLCGPLLSYPELVAEEHVATGDALVTVEHPSFGEIRAPALPGRFSHTAGDFSGPPPPIPGEHTEAILSENGFDKDEIALLVNTGVVSTAVEPQP</sequence>
<dbReference type="InterPro" id="IPR003673">
    <property type="entry name" value="CoA-Trfase_fam_III"/>
</dbReference>
<evidence type="ECO:0000256" key="1">
    <source>
        <dbReference type="ARBA" id="ARBA00022679"/>
    </source>
</evidence>